<evidence type="ECO:0000256" key="5">
    <source>
        <dbReference type="ARBA" id="ARBA00023136"/>
    </source>
</evidence>
<dbReference type="InterPro" id="IPR053219">
    <property type="entry name" value="GPCR_Dmsr-1"/>
</dbReference>
<gene>
    <name evidence="9" type="primary">Dsim\GD13681</name>
    <name evidence="9" type="ORF">Dsim_GD13681</name>
</gene>
<reference evidence="9 10" key="1">
    <citation type="journal article" date="2007" name="Nature">
        <title>Evolution of genes and genomes on the Drosophila phylogeny.</title>
        <authorList>
            <consortium name="Drosophila 12 Genomes Consortium"/>
            <person name="Clark A.G."/>
            <person name="Eisen M.B."/>
            <person name="Smith D.R."/>
            <person name="Bergman C.M."/>
            <person name="Oliver B."/>
            <person name="Markow T.A."/>
            <person name="Kaufman T.C."/>
            <person name="Kellis M."/>
            <person name="Gelbart W."/>
            <person name="Iyer V.N."/>
            <person name="Pollard D.A."/>
            <person name="Sackton T.B."/>
            <person name="Larracuente A.M."/>
            <person name="Singh N.D."/>
            <person name="Abad J.P."/>
            <person name="Abt D.N."/>
            <person name="Adryan B."/>
            <person name="Aguade M."/>
            <person name="Akashi H."/>
            <person name="Anderson W.W."/>
            <person name="Aquadro C.F."/>
            <person name="Ardell D.H."/>
            <person name="Arguello R."/>
            <person name="Artieri C.G."/>
            <person name="Barbash D.A."/>
            <person name="Barker D."/>
            <person name="Barsanti P."/>
            <person name="Batterham P."/>
            <person name="Batzoglou S."/>
            <person name="Begun D."/>
            <person name="Bhutkar A."/>
            <person name="Blanco E."/>
            <person name="Bosak S.A."/>
            <person name="Bradley R.K."/>
            <person name="Brand A.D."/>
            <person name="Brent M.R."/>
            <person name="Brooks A.N."/>
            <person name="Brown R.H."/>
            <person name="Butlin R.K."/>
            <person name="Caggese C."/>
            <person name="Calvi B.R."/>
            <person name="Bernardo de Carvalho A."/>
            <person name="Caspi A."/>
            <person name="Castrezana S."/>
            <person name="Celniker S.E."/>
            <person name="Chang J.L."/>
            <person name="Chapple C."/>
            <person name="Chatterji S."/>
            <person name="Chinwalla A."/>
            <person name="Civetta A."/>
            <person name="Clifton S.W."/>
            <person name="Comeron J.M."/>
            <person name="Costello J.C."/>
            <person name="Coyne J.A."/>
            <person name="Daub J."/>
            <person name="David R.G."/>
            <person name="Delcher A.L."/>
            <person name="Delehaunty K."/>
            <person name="Do C.B."/>
            <person name="Ebling H."/>
            <person name="Edwards K."/>
            <person name="Eickbush T."/>
            <person name="Evans J.D."/>
            <person name="Filipski A."/>
            <person name="Findeiss S."/>
            <person name="Freyhult E."/>
            <person name="Fulton L."/>
            <person name="Fulton R."/>
            <person name="Garcia A.C."/>
            <person name="Gardiner A."/>
            <person name="Garfield D.A."/>
            <person name="Garvin B.E."/>
            <person name="Gibson G."/>
            <person name="Gilbert D."/>
            <person name="Gnerre S."/>
            <person name="Godfrey J."/>
            <person name="Good R."/>
            <person name="Gotea V."/>
            <person name="Gravely B."/>
            <person name="Greenberg A.J."/>
            <person name="Griffiths-Jones S."/>
            <person name="Gross S."/>
            <person name="Guigo R."/>
            <person name="Gustafson E.A."/>
            <person name="Haerty W."/>
            <person name="Hahn M.W."/>
            <person name="Halligan D.L."/>
            <person name="Halpern A.L."/>
            <person name="Halter G.M."/>
            <person name="Han M.V."/>
            <person name="Heger A."/>
            <person name="Hillier L."/>
            <person name="Hinrichs A.S."/>
            <person name="Holmes I."/>
            <person name="Hoskins R.A."/>
            <person name="Hubisz M.J."/>
            <person name="Hultmark D."/>
            <person name="Huntley M.A."/>
            <person name="Jaffe D.B."/>
            <person name="Jagadeeshan S."/>
            <person name="Jeck W.R."/>
            <person name="Johnson J."/>
            <person name="Jones C.D."/>
            <person name="Jordan W.C."/>
            <person name="Karpen G.H."/>
            <person name="Kataoka E."/>
            <person name="Keightley P.D."/>
            <person name="Kheradpour P."/>
            <person name="Kirkness E.F."/>
            <person name="Koerich L.B."/>
            <person name="Kristiansen K."/>
            <person name="Kudrna D."/>
            <person name="Kulathinal R.J."/>
            <person name="Kumar S."/>
            <person name="Kwok R."/>
            <person name="Lander E."/>
            <person name="Langley C.H."/>
            <person name="Lapoint R."/>
            <person name="Lazzaro B.P."/>
            <person name="Lee S.J."/>
            <person name="Levesque L."/>
            <person name="Li R."/>
            <person name="Lin C.F."/>
            <person name="Lin M.F."/>
            <person name="Lindblad-Toh K."/>
            <person name="Llopart A."/>
            <person name="Long M."/>
            <person name="Low L."/>
            <person name="Lozovsky E."/>
            <person name="Lu J."/>
            <person name="Luo M."/>
            <person name="Machado C.A."/>
            <person name="Makalowski W."/>
            <person name="Marzo M."/>
            <person name="Matsuda M."/>
            <person name="Matzkin L."/>
            <person name="McAllister B."/>
            <person name="McBride C.S."/>
            <person name="McKernan B."/>
            <person name="McKernan K."/>
            <person name="Mendez-Lago M."/>
            <person name="Minx P."/>
            <person name="Mollenhauer M.U."/>
            <person name="Montooth K."/>
            <person name="Mount S.M."/>
            <person name="Mu X."/>
            <person name="Myers E."/>
            <person name="Negre B."/>
            <person name="Newfeld S."/>
            <person name="Nielsen R."/>
            <person name="Noor M.A."/>
            <person name="O'Grady P."/>
            <person name="Pachter L."/>
            <person name="Papaceit M."/>
            <person name="Parisi M.J."/>
            <person name="Parisi M."/>
            <person name="Parts L."/>
            <person name="Pedersen J.S."/>
            <person name="Pesole G."/>
            <person name="Phillippy A.M."/>
            <person name="Ponting C.P."/>
            <person name="Pop M."/>
            <person name="Porcelli D."/>
            <person name="Powell J.R."/>
            <person name="Prohaska S."/>
            <person name="Pruitt K."/>
            <person name="Puig M."/>
            <person name="Quesneville H."/>
            <person name="Ram K.R."/>
            <person name="Rand D."/>
            <person name="Rasmussen M.D."/>
            <person name="Reed L.K."/>
            <person name="Reenan R."/>
            <person name="Reily A."/>
            <person name="Remington K.A."/>
            <person name="Rieger T.T."/>
            <person name="Ritchie M.G."/>
            <person name="Robin C."/>
            <person name="Rogers Y.H."/>
            <person name="Rohde C."/>
            <person name="Rozas J."/>
            <person name="Rubenfield M.J."/>
            <person name="Ruiz A."/>
            <person name="Russo S."/>
            <person name="Salzberg S.L."/>
            <person name="Sanchez-Gracia A."/>
            <person name="Saranga D.J."/>
            <person name="Sato H."/>
            <person name="Schaeffer S.W."/>
            <person name="Schatz M.C."/>
            <person name="Schlenke T."/>
            <person name="Schwartz R."/>
            <person name="Segarra C."/>
            <person name="Singh R.S."/>
            <person name="Sirot L."/>
            <person name="Sirota M."/>
            <person name="Sisneros N.B."/>
            <person name="Smith C.D."/>
            <person name="Smith T.F."/>
            <person name="Spieth J."/>
            <person name="Stage D.E."/>
            <person name="Stark A."/>
            <person name="Stephan W."/>
            <person name="Strausberg R.L."/>
            <person name="Strempel S."/>
            <person name="Sturgill D."/>
            <person name="Sutton G."/>
            <person name="Sutton G.G."/>
            <person name="Tao W."/>
            <person name="Teichmann S."/>
            <person name="Tobari Y.N."/>
            <person name="Tomimura Y."/>
            <person name="Tsolas J.M."/>
            <person name="Valente V.L."/>
            <person name="Venter E."/>
            <person name="Venter J.C."/>
            <person name="Vicario S."/>
            <person name="Vieira F.G."/>
            <person name="Vilella A.J."/>
            <person name="Villasante A."/>
            <person name="Walenz B."/>
            <person name="Wang J."/>
            <person name="Wasserman M."/>
            <person name="Watts T."/>
            <person name="Wilson D."/>
            <person name="Wilson R.K."/>
            <person name="Wing R.A."/>
            <person name="Wolfner M.F."/>
            <person name="Wong A."/>
            <person name="Wong G.K."/>
            <person name="Wu C.I."/>
            <person name="Wu G."/>
            <person name="Yamamoto D."/>
            <person name="Yang H.P."/>
            <person name="Yang S.P."/>
            <person name="Yorke J.A."/>
            <person name="Yoshida K."/>
            <person name="Zdobnov E."/>
            <person name="Zhang P."/>
            <person name="Zhang Y."/>
            <person name="Zimin A.V."/>
            <person name="Baldwin J."/>
            <person name="Abdouelleil A."/>
            <person name="Abdulkadir J."/>
            <person name="Abebe A."/>
            <person name="Abera B."/>
            <person name="Abreu J."/>
            <person name="Acer S.C."/>
            <person name="Aftuck L."/>
            <person name="Alexander A."/>
            <person name="An P."/>
            <person name="Anderson E."/>
            <person name="Anderson S."/>
            <person name="Arachi H."/>
            <person name="Azer M."/>
            <person name="Bachantsang P."/>
            <person name="Barry A."/>
            <person name="Bayul T."/>
            <person name="Berlin A."/>
            <person name="Bessette D."/>
            <person name="Bloom T."/>
            <person name="Blye J."/>
            <person name="Boguslavskiy L."/>
            <person name="Bonnet C."/>
            <person name="Boukhgalter B."/>
            <person name="Bourzgui I."/>
            <person name="Brown A."/>
            <person name="Cahill P."/>
            <person name="Channer S."/>
            <person name="Cheshatsang Y."/>
            <person name="Chuda L."/>
            <person name="Citroen M."/>
            <person name="Collymore A."/>
            <person name="Cooke P."/>
            <person name="Costello M."/>
            <person name="D'Aco K."/>
            <person name="Daza R."/>
            <person name="De Haan G."/>
            <person name="DeGray S."/>
            <person name="DeMaso C."/>
            <person name="Dhargay N."/>
            <person name="Dooley K."/>
            <person name="Dooley E."/>
            <person name="Doricent M."/>
            <person name="Dorje P."/>
            <person name="Dorjee K."/>
            <person name="Dupes A."/>
            <person name="Elong R."/>
            <person name="Falk J."/>
            <person name="Farina A."/>
            <person name="Faro S."/>
            <person name="Ferguson D."/>
            <person name="Fisher S."/>
            <person name="Foley C.D."/>
            <person name="Franke A."/>
            <person name="Friedrich D."/>
            <person name="Gadbois L."/>
            <person name="Gearin G."/>
            <person name="Gearin C.R."/>
            <person name="Giannoukos G."/>
            <person name="Goode T."/>
            <person name="Graham J."/>
            <person name="Grandbois E."/>
            <person name="Grewal S."/>
            <person name="Gyaltsen K."/>
            <person name="Hafez N."/>
            <person name="Hagos B."/>
            <person name="Hall J."/>
            <person name="Henson C."/>
            <person name="Hollinger A."/>
            <person name="Honan T."/>
            <person name="Huard M.D."/>
            <person name="Hughes L."/>
            <person name="Hurhula B."/>
            <person name="Husby M.E."/>
            <person name="Kamat A."/>
            <person name="Kanga B."/>
            <person name="Kashin S."/>
            <person name="Khazanovich D."/>
            <person name="Kisner P."/>
            <person name="Lance K."/>
            <person name="Lara M."/>
            <person name="Lee W."/>
            <person name="Lennon N."/>
            <person name="Letendre F."/>
            <person name="LeVine R."/>
            <person name="Lipovsky A."/>
            <person name="Liu X."/>
            <person name="Liu J."/>
            <person name="Liu S."/>
            <person name="Lokyitsang T."/>
            <person name="Lokyitsang Y."/>
            <person name="Lubonja R."/>
            <person name="Lui A."/>
            <person name="MacDonald P."/>
            <person name="Magnisalis V."/>
            <person name="Maru K."/>
            <person name="Matthews C."/>
            <person name="McCusker W."/>
            <person name="McDonough S."/>
            <person name="Mehta T."/>
            <person name="Meldrim J."/>
            <person name="Meneus L."/>
            <person name="Mihai O."/>
            <person name="Mihalev A."/>
            <person name="Mihova T."/>
            <person name="Mittelman R."/>
            <person name="Mlenga V."/>
            <person name="Montmayeur A."/>
            <person name="Mulrain L."/>
            <person name="Navidi A."/>
            <person name="Naylor J."/>
            <person name="Negash T."/>
            <person name="Nguyen T."/>
            <person name="Nguyen N."/>
            <person name="Nicol R."/>
            <person name="Norbu C."/>
            <person name="Norbu N."/>
            <person name="Novod N."/>
            <person name="O'Neill B."/>
            <person name="Osman S."/>
            <person name="Markiewicz E."/>
            <person name="Oyono O.L."/>
            <person name="Patti C."/>
            <person name="Phunkhang P."/>
            <person name="Pierre F."/>
            <person name="Priest M."/>
            <person name="Raghuraman S."/>
            <person name="Rege F."/>
            <person name="Reyes R."/>
            <person name="Rise C."/>
            <person name="Rogov P."/>
            <person name="Ross K."/>
            <person name="Ryan E."/>
            <person name="Settipalli S."/>
            <person name="Shea T."/>
            <person name="Sherpa N."/>
            <person name="Shi L."/>
            <person name="Shih D."/>
            <person name="Sparrow T."/>
            <person name="Spaulding J."/>
            <person name="Stalker J."/>
            <person name="Stange-Thomann N."/>
            <person name="Stavropoulos S."/>
            <person name="Stone C."/>
            <person name="Strader C."/>
            <person name="Tesfaye S."/>
            <person name="Thomson T."/>
            <person name="Thoulutsang Y."/>
            <person name="Thoulutsang D."/>
            <person name="Topham K."/>
            <person name="Topping I."/>
            <person name="Tsamla T."/>
            <person name="Vassiliev H."/>
            <person name="Vo A."/>
            <person name="Wangchuk T."/>
            <person name="Wangdi T."/>
            <person name="Weiand M."/>
            <person name="Wilkinson J."/>
            <person name="Wilson A."/>
            <person name="Yadav S."/>
            <person name="Young G."/>
            <person name="Yu Q."/>
            <person name="Zembek L."/>
            <person name="Zhong D."/>
            <person name="Zimmer A."/>
            <person name="Zwirko Z."/>
            <person name="Jaffe D.B."/>
            <person name="Alvarez P."/>
            <person name="Brockman W."/>
            <person name="Butler J."/>
            <person name="Chin C."/>
            <person name="Gnerre S."/>
            <person name="Grabherr M."/>
            <person name="Kleber M."/>
            <person name="Mauceli E."/>
            <person name="MacCallum I."/>
        </authorList>
    </citation>
    <scope>NUCLEOTIDE SEQUENCE [LARGE SCALE GENOMIC DNA]</scope>
    <source>
        <strain evidence="10">white501</strain>
    </source>
</reference>
<feature type="transmembrane region" description="Helical" evidence="7">
    <location>
        <begin position="61"/>
        <end position="79"/>
    </location>
</feature>
<dbReference type="PANTHER" id="PTHR46273">
    <property type="entry name" value="MYOSUPPRESSIN RECEPTOR 1, ISOFORM B-RELATED"/>
    <property type="match status" value="1"/>
</dbReference>
<keyword evidence="10" id="KW-1185">Reference proteome</keyword>
<evidence type="ECO:0000313" key="9">
    <source>
        <dbReference type="EMBL" id="EDX08936.1"/>
    </source>
</evidence>
<dbReference type="STRING" id="7240.B4QNH3"/>
<dbReference type="InterPro" id="IPR000276">
    <property type="entry name" value="GPCR_Rhodpsn"/>
</dbReference>
<dbReference type="Proteomes" id="UP000000304">
    <property type="component" value="Chromosome 3L"/>
</dbReference>
<feature type="transmembrane region" description="Helical" evidence="7">
    <location>
        <begin position="353"/>
        <end position="373"/>
    </location>
</feature>
<dbReference type="OMA" id="KLSYGWA"/>
<dbReference type="GO" id="GO:0008344">
    <property type="term" value="P:adult locomotory behavior"/>
    <property type="evidence" value="ECO:0007669"/>
    <property type="project" value="EnsemblMetazoa"/>
</dbReference>
<dbReference type="Gene3D" id="1.20.1070.10">
    <property type="entry name" value="Rhodopsin 7-helix transmembrane proteins"/>
    <property type="match status" value="1"/>
</dbReference>
<evidence type="ECO:0000259" key="8">
    <source>
        <dbReference type="PROSITE" id="PS50262"/>
    </source>
</evidence>
<dbReference type="AlphaFoldDB" id="B4QNH3"/>
<dbReference type="GO" id="GO:0007193">
    <property type="term" value="P:adenylate cyclase-inhibiting G protein-coupled receptor signaling pathway"/>
    <property type="evidence" value="ECO:0007669"/>
    <property type="project" value="EnsemblMetazoa"/>
</dbReference>
<dbReference type="GO" id="GO:0007218">
    <property type="term" value="P:neuropeptide signaling pathway"/>
    <property type="evidence" value="ECO:0007669"/>
    <property type="project" value="EnsemblMetazoa"/>
</dbReference>
<dbReference type="GO" id="GO:0035013">
    <property type="term" value="F:myosuppressin receptor activity"/>
    <property type="evidence" value="ECO:0007669"/>
    <property type="project" value="EnsemblMetazoa"/>
</dbReference>
<feature type="transmembrane region" description="Helical" evidence="7">
    <location>
        <begin position="393"/>
        <end position="412"/>
    </location>
</feature>
<evidence type="ECO:0000256" key="4">
    <source>
        <dbReference type="ARBA" id="ARBA00022989"/>
    </source>
</evidence>
<dbReference type="PhylomeDB" id="B4QNH3"/>
<evidence type="ECO:0000256" key="2">
    <source>
        <dbReference type="ARBA" id="ARBA00010663"/>
    </source>
</evidence>
<dbReference type="PANTHER" id="PTHR46273:SF15">
    <property type="entry name" value="MYOSUPPRESSIN RECEPTOR 1, ISOFORM B-RELATED"/>
    <property type="match status" value="1"/>
</dbReference>
<feature type="transmembrane region" description="Helical" evidence="7">
    <location>
        <begin position="27"/>
        <end position="49"/>
    </location>
</feature>
<evidence type="ECO:0000256" key="3">
    <source>
        <dbReference type="ARBA" id="ARBA00022692"/>
    </source>
</evidence>
<feature type="domain" description="G-protein coupled receptors family 1 profile" evidence="8">
    <location>
        <begin position="42"/>
        <end position="409"/>
    </location>
</feature>
<protein>
    <submittedName>
        <fullName evidence="9">GD13681</fullName>
    </submittedName>
</protein>
<dbReference type="CDD" id="cd14978">
    <property type="entry name" value="7tmA_FMRFamide_R-like"/>
    <property type="match status" value="1"/>
</dbReference>
<keyword evidence="5 7" id="KW-0472">Membrane</keyword>
<dbReference type="OrthoDB" id="5864054at2759"/>
<dbReference type="SUPFAM" id="SSF81321">
    <property type="entry name" value="Family A G protein-coupled receptor-like"/>
    <property type="match status" value="1"/>
</dbReference>
<feature type="transmembrane region" description="Helical" evidence="7">
    <location>
        <begin position="273"/>
        <end position="300"/>
    </location>
</feature>
<feature type="transmembrane region" description="Helical" evidence="7">
    <location>
        <begin position="150"/>
        <end position="174"/>
    </location>
</feature>
<dbReference type="PROSITE" id="PS50262">
    <property type="entry name" value="G_PROTEIN_RECEP_F1_2"/>
    <property type="match status" value="1"/>
</dbReference>
<evidence type="ECO:0000256" key="7">
    <source>
        <dbReference type="SAM" id="Phobius"/>
    </source>
</evidence>
<feature type="compositionally biased region" description="Basic and acidic residues" evidence="6">
    <location>
        <begin position="330"/>
        <end position="346"/>
    </location>
</feature>
<dbReference type="InterPro" id="IPR017452">
    <property type="entry name" value="GPCR_Rhodpsn_7TM"/>
</dbReference>
<accession>B4QNH3</accession>
<dbReference type="Pfam" id="PF10324">
    <property type="entry name" value="7TM_GPCR_Srw"/>
    <property type="match status" value="3"/>
</dbReference>
<feature type="region of interest" description="Disordered" evidence="6">
    <location>
        <begin position="310"/>
        <end position="346"/>
    </location>
</feature>
<proteinExistence type="inferred from homology"/>
<keyword evidence="3 7" id="KW-0812">Transmembrane</keyword>
<evidence type="ECO:0000256" key="1">
    <source>
        <dbReference type="ARBA" id="ARBA00004370"/>
    </source>
</evidence>
<dbReference type="EMBL" id="CM000363">
    <property type="protein sequence ID" value="EDX08936.1"/>
    <property type="molecule type" value="Genomic_DNA"/>
</dbReference>
<evidence type="ECO:0000256" key="6">
    <source>
        <dbReference type="SAM" id="MobiDB-lite"/>
    </source>
</evidence>
<name>B4QNH3_DROSI</name>
<keyword evidence="4 7" id="KW-1133">Transmembrane helix</keyword>
<sequence>MAGGNNETEPLYCGSGMDNFHTSYKNMHGYVSLVVCILGTIANTLNIIVLTRREMRSPTNAILTGLAVADLAVMLEYIPYTIHDYILTDSLPREEKLSYSWACFIKFHSIFAQVLHTISIWLTVTLAVWRYIAVGYPQKNRVWCGMRTTIITITTAYVVCVLVVSPSLYLITAITEYVDQLDMNGKVINSIPMTQYVIDYRNELLSARAAALNATPTSAPLNETVWLNVSSLLTSTTTAAPPTPSPVVRNVTVYRLYHSDLALHNASLQNATFLIYSVVIKLIPCIALTILSVRLILALLEAKRRRKKLTSKPATPAASNGTKSPANGKAADRPRKNSKTLEKEKQTDRTTRMLLAVLLLFLITEFPQGIMGLLNAVLGDVFYLQCYLRLSDLMDILALINSSINFILYCSMSKQFRTTFTLLFRPKFLDKWLPVAQDEMAAARAERSAVAPVLEKGRQQPQVVMASTTTNITQHRRSRGRRTLLSRLLSVLKRGRRRSSGEGGVGGGGAPLACNDAVEPAFQAIVVVVNKASGATENQLYTAEQARIVT</sequence>
<dbReference type="InterPro" id="IPR019427">
    <property type="entry name" value="7TM_GPCR_serpentine_rcpt_Srw"/>
</dbReference>
<comment type="subcellular location">
    <subcellularLocation>
        <location evidence="1">Membrane</location>
    </subcellularLocation>
</comment>
<comment type="similarity">
    <text evidence="2">Belongs to the G-protein coupled receptor 1 family.</text>
</comment>
<feature type="transmembrane region" description="Helical" evidence="7">
    <location>
        <begin position="99"/>
        <end position="129"/>
    </location>
</feature>
<dbReference type="PRINTS" id="PR00237">
    <property type="entry name" value="GPCRRHODOPSN"/>
</dbReference>
<organism evidence="9 10">
    <name type="scientific">Drosophila simulans</name>
    <name type="common">Fruit fly</name>
    <dbReference type="NCBI Taxonomy" id="7240"/>
    <lineage>
        <taxon>Eukaryota</taxon>
        <taxon>Metazoa</taxon>
        <taxon>Ecdysozoa</taxon>
        <taxon>Arthropoda</taxon>
        <taxon>Hexapoda</taxon>
        <taxon>Insecta</taxon>
        <taxon>Pterygota</taxon>
        <taxon>Neoptera</taxon>
        <taxon>Endopterygota</taxon>
        <taxon>Diptera</taxon>
        <taxon>Brachycera</taxon>
        <taxon>Muscomorpha</taxon>
        <taxon>Ephydroidea</taxon>
        <taxon>Drosophilidae</taxon>
        <taxon>Drosophila</taxon>
        <taxon>Sophophora</taxon>
    </lineage>
</organism>
<evidence type="ECO:0000313" key="10">
    <source>
        <dbReference type="Proteomes" id="UP000000304"/>
    </source>
</evidence>
<dbReference type="HOGENOM" id="CLU_009579_24_4_1"/>
<dbReference type="GO" id="GO:0005886">
    <property type="term" value="C:plasma membrane"/>
    <property type="evidence" value="ECO:0007669"/>
    <property type="project" value="EnsemblMetazoa"/>
</dbReference>